<protein>
    <submittedName>
        <fullName evidence="1">DUF6151 family protein</fullName>
    </submittedName>
</protein>
<proteinExistence type="predicted"/>
<evidence type="ECO:0000313" key="2">
    <source>
        <dbReference type="Proteomes" id="UP001652504"/>
    </source>
</evidence>
<dbReference type="EMBL" id="JAOWKX010000004">
    <property type="protein sequence ID" value="MCV2885039.1"/>
    <property type="molecule type" value="Genomic_DNA"/>
</dbReference>
<dbReference type="RefSeq" id="WP_263712325.1">
    <property type="nucleotide sequence ID" value="NZ_JAOWKX010000004.1"/>
</dbReference>
<sequence>MNTLKLSCRCGEIKGKIKDIDANSGNRLVCYCQDCQSFASALSQRASTLNKFGGTEIYQVAPEHLEITQGIDHIACMKLSAKGIHRWYSACCNTPICNTAGAKLPFVGIIHNAYHNNQNIGATCGPILGAVHYAHLDNSTQALVKGPHSHNRILLRIIRKLLFWKLTGKGKTSPFYNRLGKPICKPLLRQ</sequence>
<dbReference type="Gene3D" id="3.90.1590.10">
    <property type="entry name" value="glutathione-dependent formaldehyde- activating enzyme (gfa)"/>
    <property type="match status" value="1"/>
</dbReference>
<comment type="caution">
    <text evidence="1">The sequence shown here is derived from an EMBL/GenBank/DDBJ whole genome shotgun (WGS) entry which is preliminary data.</text>
</comment>
<dbReference type="Proteomes" id="UP001652504">
    <property type="component" value="Unassembled WGS sequence"/>
</dbReference>
<accession>A0ABT3A8X2</accession>
<dbReference type="InterPro" id="IPR046149">
    <property type="entry name" value="DUF6151"/>
</dbReference>
<dbReference type="Pfam" id="PF19648">
    <property type="entry name" value="DUF6151"/>
    <property type="match status" value="1"/>
</dbReference>
<organism evidence="1 2">
    <name type="scientific">Fluctibacter corallii</name>
    <dbReference type="NCBI Taxonomy" id="2984329"/>
    <lineage>
        <taxon>Bacteria</taxon>
        <taxon>Pseudomonadati</taxon>
        <taxon>Pseudomonadota</taxon>
        <taxon>Gammaproteobacteria</taxon>
        <taxon>Alteromonadales</taxon>
        <taxon>Alteromonadaceae</taxon>
        <taxon>Fluctibacter</taxon>
    </lineage>
</organism>
<gene>
    <name evidence="1" type="ORF">OE749_10080</name>
</gene>
<evidence type="ECO:0000313" key="1">
    <source>
        <dbReference type="EMBL" id="MCV2885039.1"/>
    </source>
</evidence>
<reference evidence="1 2" key="1">
    <citation type="submission" date="2022-10" db="EMBL/GenBank/DDBJ databases">
        <title>Aestuariibacter sp. AA17 isolated from Montipora capitata coral fragment.</title>
        <authorList>
            <person name="Emsley S.A."/>
            <person name="Pfannmuller K.M."/>
            <person name="Loughran R.M."/>
            <person name="Shlafstein M."/>
            <person name="Papke E."/>
            <person name="Saw J.H."/>
            <person name="Ushijima B."/>
            <person name="Videau P."/>
        </authorList>
    </citation>
    <scope>NUCLEOTIDE SEQUENCE [LARGE SCALE GENOMIC DNA]</scope>
    <source>
        <strain evidence="1 2">AA17</strain>
    </source>
</reference>
<keyword evidence="2" id="KW-1185">Reference proteome</keyword>
<name>A0ABT3A8X2_9ALTE</name>